<dbReference type="GO" id="GO:0005886">
    <property type="term" value="C:plasma membrane"/>
    <property type="evidence" value="ECO:0007669"/>
    <property type="project" value="UniProtKB-SubCell"/>
</dbReference>
<keyword evidence="4" id="KW-1003">Cell membrane</keyword>
<keyword evidence="7 8" id="KW-0472">Membrane</keyword>
<keyword evidence="5 8" id="KW-0812">Transmembrane</keyword>
<organism evidence="9 10">
    <name type="scientific">Methylomagnum ishizawai</name>
    <dbReference type="NCBI Taxonomy" id="1760988"/>
    <lineage>
        <taxon>Bacteria</taxon>
        <taxon>Pseudomonadati</taxon>
        <taxon>Pseudomonadota</taxon>
        <taxon>Gammaproteobacteria</taxon>
        <taxon>Methylococcales</taxon>
        <taxon>Methylococcaceae</taxon>
        <taxon>Methylomagnum</taxon>
    </lineage>
</organism>
<reference evidence="9 10" key="1">
    <citation type="submission" date="2016-12" db="EMBL/GenBank/DDBJ databases">
        <authorList>
            <person name="Song W.-J."/>
            <person name="Kurnit D.M."/>
        </authorList>
    </citation>
    <scope>NUCLEOTIDE SEQUENCE [LARGE SCALE GENOMIC DNA]</scope>
    <source>
        <strain evidence="9 10">175</strain>
    </source>
</reference>
<feature type="transmembrane region" description="Helical" evidence="8">
    <location>
        <begin position="210"/>
        <end position="231"/>
    </location>
</feature>
<evidence type="ECO:0000256" key="2">
    <source>
        <dbReference type="ARBA" id="ARBA00009773"/>
    </source>
</evidence>
<evidence type="ECO:0000256" key="4">
    <source>
        <dbReference type="ARBA" id="ARBA00022475"/>
    </source>
</evidence>
<comment type="similarity">
    <text evidence="2">Belongs to the autoinducer-2 exporter (AI-2E) (TC 2.A.86) family.</text>
</comment>
<protein>
    <submittedName>
        <fullName evidence="9">Predicted PurR-regulated permease PerM</fullName>
    </submittedName>
</protein>
<feature type="transmembrane region" description="Helical" evidence="8">
    <location>
        <begin position="65"/>
        <end position="87"/>
    </location>
</feature>
<keyword evidence="3" id="KW-0813">Transport</keyword>
<evidence type="ECO:0000256" key="7">
    <source>
        <dbReference type="ARBA" id="ARBA00023136"/>
    </source>
</evidence>
<name>A0A1Y6DAS9_9GAMM</name>
<sequence length="361" mass="38151">MPDEKPMNRWMGLAVALGLALGCLLVLRPFLTAILWSVILVFATWPVYRRVEAAVAGRRNWASGLMILAVVVVLIVPLALLGASLAADVASLVEMAQGLLSEGPPTPPEWVAKLPLLGPWLHGRWQGMAGSGTQLTAALAKYLAPLRDWALSGAANLGVNLLHLTLSLFIAVFLYPAGGALYIRLRSLCGQIGGRRALDLLRVAEETIKGVVYGIMGTALIQGVLVGLGLWVAGVPRVLLLGALAFIMALMPFGPALVWGPAAAWLLHQGETGWGLFLALWGLLVVGLVDNVLKPYFIGKESRLPFILVFLGTLGGAMAFGFLGLFLGPTLLAMAYTAFQAWSPPKTGPDLGGHDTPEGSG</sequence>
<evidence type="ECO:0000313" key="9">
    <source>
        <dbReference type="EMBL" id="SMF97723.1"/>
    </source>
</evidence>
<dbReference type="PROSITE" id="PS51257">
    <property type="entry name" value="PROKAR_LIPOPROTEIN"/>
    <property type="match status" value="1"/>
</dbReference>
<dbReference type="STRING" id="1760988.SAMN02949497_0293"/>
<feature type="transmembrane region" description="Helical" evidence="8">
    <location>
        <begin position="238"/>
        <end position="262"/>
    </location>
</feature>
<proteinExistence type="inferred from homology"/>
<comment type="subcellular location">
    <subcellularLocation>
        <location evidence="1">Cell membrane</location>
        <topology evidence="1">Multi-pass membrane protein</topology>
    </subcellularLocation>
</comment>
<evidence type="ECO:0000256" key="6">
    <source>
        <dbReference type="ARBA" id="ARBA00022989"/>
    </source>
</evidence>
<evidence type="ECO:0000256" key="8">
    <source>
        <dbReference type="SAM" id="Phobius"/>
    </source>
</evidence>
<accession>A0A1Y6DAS9</accession>
<evidence type="ECO:0000256" key="5">
    <source>
        <dbReference type="ARBA" id="ARBA00022692"/>
    </source>
</evidence>
<keyword evidence="6 8" id="KW-1133">Transmembrane helix</keyword>
<evidence type="ECO:0000313" key="10">
    <source>
        <dbReference type="Proteomes" id="UP000192923"/>
    </source>
</evidence>
<evidence type="ECO:0000256" key="3">
    <source>
        <dbReference type="ARBA" id="ARBA00022448"/>
    </source>
</evidence>
<feature type="transmembrane region" description="Helical" evidence="8">
    <location>
        <begin position="305"/>
        <end position="327"/>
    </location>
</feature>
<dbReference type="PANTHER" id="PTHR21716">
    <property type="entry name" value="TRANSMEMBRANE PROTEIN"/>
    <property type="match status" value="1"/>
</dbReference>
<feature type="transmembrane region" description="Helical" evidence="8">
    <location>
        <begin position="274"/>
        <end position="293"/>
    </location>
</feature>
<dbReference type="Pfam" id="PF01594">
    <property type="entry name" value="AI-2E_transport"/>
    <property type="match status" value="1"/>
</dbReference>
<feature type="transmembrane region" description="Helical" evidence="8">
    <location>
        <begin position="157"/>
        <end position="178"/>
    </location>
</feature>
<dbReference type="PANTHER" id="PTHR21716:SF67">
    <property type="entry name" value="TRANSPORT PROTEIN YDIK-RELATED"/>
    <property type="match status" value="1"/>
</dbReference>
<feature type="transmembrane region" description="Helical" evidence="8">
    <location>
        <begin position="12"/>
        <end position="45"/>
    </location>
</feature>
<evidence type="ECO:0000256" key="1">
    <source>
        <dbReference type="ARBA" id="ARBA00004651"/>
    </source>
</evidence>
<keyword evidence="10" id="KW-1185">Reference proteome</keyword>
<gene>
    <name evidence="9" type="ORF">SAMN02949497_0293</name>
</gene>
<dbReference type="InterPro" id="IPR002549">
    <property type="entry name" value="AI-2E-like"/>
</dbReference>
<dbReference type="AlphaFoldDB" id="A0A1Y6DAS9"/>
<dbReference type="Proteomes" id="UP000192923">
    <property type="component" value="Unassembled WGS sequence"/>
</dbReference>
<dbReference type="EMBL" id="FXAM01000003">
    <property type="protein sequence ID" value="SMF97723.1"/>
    <property type="molecule type" value="Genomic_DNA"/>
</dbReference>